<evidence type="ECO:0000313" key="3">
    <source>
        <dbReference type="Proteomes" id="UP000266841"/>
    </source>
</evidence>
<evidence type="ECO:0000313" key="2">
    <source>
        <dbReference type="EMBL" id="EJK76836.1"/>
    </source>
</evidence>
<keyword evidence="3" id="KW-1185">Reference proteome</keyword>
<accession>K0TN44</accession>
<proteinExistence type="predicted"/>
<dbReference type="EMBL" id="AGNL01001643">
    <property type="protein sequence ID" value="EJK76836.1"/>
    <property type="molecule type" value="Genomic_DNA"/>
</dbReference>
<dbReference type="AlphaFoldDB" id="K0TN44"/>
<feature type="transmembrane region" description="Helical" evidence="1">
    <location>
        <begin position="122"/>
        <end position="141"/>
    </location>
</feature>
<gene>
    <name evidence="2" type="ORF">THAOC_01379</name>
</gene>
<sequence>MKANLLNNYLPAALAAVAWILGGFGGVYCKFVAFPASGPSGQGALDFNFGIWYYQGWETASNPVQGDFVLETCVNYPNGTSVDSKWMAARAFVIIGLVTGGVTTFWSMFARCFYPTKPQFKCGAMLLLFTCLCQGLTLLALTSSGLCTDNKILGTISSSSSRISLPDTCSMAAGAKCTIASTVFWFAAALAALRAEPMERDPITTQTHDVTYTKTLGADGTEVVSENVVRGEPIPIRGGNGNLDEPLLGTLGEINV</sequence>
<keyword evidence="1" id="KW-0812">Transmembrane</keyword>
<protein>
    <submittedName>
        <fullName evidence="2">Uncharacterized protein</fullName>
    </submittedName>
</protein>
<organism evidence="2 3">
    <name type="scientific">Thalassiosira oceanica</name>
    <name type="common">Marine diatom</name>
    <dbReference type="NCBI Taxonomy" id="159749"/>
    <lineage>
        <taxon>Eukaryota</taxon>
        <taxon>Sar</taxon>
        <taxon>Stramenopiles</taxon>
        <taxon>Ochrophyta</taxon>
        <taxon>Bacillariophyta</taxon>
        <taxon>Coscinodiscophyceae</taxon>
        <taxon>Thalassiosirophycidae</taxon>
        <taxon>Thalassiosirales</taxon>
        <taxon>Thalassiosiraceae</taxon>
        <taxon>Thalassiosira</taxon>
    </lineage>
</organism>
<dbReference type="eggNOG" id="ENOG502SU2E">
    <property type="taxonomic scope" value="Eukaryota"/>
</dbReference>
<feature type="transmembrane region" description="Helical" evidence="1">
    <location>
        <begin position="171"/>
        <end position="193"/>
    </location>
</feature>
<keyword evidence="1" id="KW-0472">Membrane</keyword>
<evidence type="ECO:0000256" key="1">
    <source>
        <dbReference type="SAM" id="Phobius"/>
    </source>
</evidence>
<reference evidence="2 3" key="1">
    <citation type="journal article" date="2012" name="Genome Biol.">
        <title>Genome and low-iron response of an oceanic diatom adapted to chronic iron limitation.</title>
        <authorList>
            <person name="Lommer M."/>
            <person name="Specht M."/>
            <person name="Roy A.S."/>
            <person name="Kraemer L."/>
            <person name="Andreson R."/>
            <person name="Gutowska M.A."/>
            <person name="Wolf J."/>
            <person name="Bergner S.V."/>
            <person name="Schilhabel M.B."/>
            <person name="Klostermeier U.C."/>
            <person name="Beiko R.G."/>
            <person name="Rosenstiel P."/>
            <person name="Hippler M."/>
            <person name="Laroche J."/>
        </authorList>
    </citation>
    <scope>NUCLEOTIDE SEQUENCE [LARGE SCALE GENOMIC DNA]</scope>
    <source>
        <strain evidence="2 3">CCMP1005</strain>
    </source>
</reference>
<dbReference type="OMA" id="MVETHDV"/>
<feature type="transmembrane region" description="Helical" evidence="1">
    <location>
        <begin position="87"/>
        <end position="110"/>
    </location>
</feature>
<dbReference type="Proteomes" id="UP000266841">
    <property type="component" value="Unassembled WGS sequence"/>
</dbReference>
<name>K0TN44_THAOC</name>
<comment type="caution">
    <text evidence="2">The sequence shown here is derived from an EMBL/GenBank/DDBJ whole genome shotgun (WGS) entry which is preliminary data.</text>
</comment>
<keyword evidence="1" id="KW-1133">Transmembrane helix</keyword>